<accession>A0AAY4ER78</accession>
<sequence>MTKVEELRKIEFGHSFPRHGLRLLYWFARLVDRDANRALDLDFDPGTEHFGFHLYPNNRLALPDTRGHPDVFYYVVGNVNGPKSYQLPVYVVQDFLNAKTLHSYHRYWGLDFDNGNRDRIIVRVRGTSLEAVYVAAHFYPSNEYDLSHVYEISSGLLSRIGSSGLDEFLSGASSWVRHTPYECKFWCEATSLQCLFYACLCVRYDSVCLLRLINHVIKHFMVLQFMSIYIKGF</sequence>
<reference evidence="1 2" key="1">
    <citation type="submission" date="2020-06" db="EMBL/GenBank/DDBJ databases">
        <authorList>
            <consortium name="Wellcome Sanger Institute Data Sharing"/>
        </authorList>
    </citation>
    <scope>NUCLEOTIDE SEQUENCE [LARGE SCALE GENOMIC DNA]</scope>
</reference>
<evidence type="ECO:0000313" key="2">
    <source>
        <dbReference type="Proteomes" id="UP000694580"/>
    </source>
</evidence>
<name>A0AAY4ER78_9TELE</name>
<dbReference type="PANTHER" id="PTHR38706">
    <property type="entry name" value="SI:CH211-198C19.1-RELATED"/>
    <property type="match status" value="1"/>
</dbReference>
<dbReference type="PANTHER" id="PTHR38706:SF3">
    <property type="entry name" value="SI:CH211-198C19.1"/>
    <property type="match status" value="1"/>
</dbReference>
<dbReference type="Proteomes" id="UP000694580">
    <property type="component" value="Chromosome 20"/>
</dbReference>
<reference evidence="1" key="2">
    <citation type="submission" date="2025-08" db="UniProtKB">
        <authorList>
            <consortium name="Ensembl"/>
        </authorList>
    </citation>
    <scope>IDENTIFICATION</scope>
</reference>
<proteinExistence type="predicted"/>
<keyword evidence="2" id="KW-1185">Reference proteome</keyword>
<dbReference type="GeneTree" id="ENSGT00730000111690"/>
<protein>
    <submittedName>
        <fullName evidence="1">Uncharacterized protein</fullName>
    </submittedName>
</protein>
<reference evidence="1" key="3">
    <citation type="submission" date="2025-09" db="UniProtKB">
        <authorList>
            <consortium name="Ensembl"/>
        </authorList>
    </citation>
    <scope>IDENTIFICATION</scope>
</reference>
<evidence type="ECO:0000313" key="1">
    <source>
        <dbReference type="Ensembl" id="ENSDCDP00010059769.1"/>
    </source>
</evidence>
<dbReference type="Ensembl" id="ENSDCDT00010070497.1">
    <property type="protein sequence ID" value="ENSDCDP00010059769.1"/>
    <property type="gene ID" value="ENSDCDG00010033349.1"/>
</dbReference>
<dbReference type="AlphaFoldDB" id="A0AAY4ER78"/>
<organism evidence="1 2">
    <name type="scientific">Denticeps clupeoides</name>
    <name type="common">denticle herring</name>
    <dbReference type="NCBI Taxonomy" id="299321"/>
    <lineage>
        <taxon>Eukaryota</taxon>
        <taxon>Metazoa</taxon>
        <taxon>Chordata</taxon>
        <taxon>Craniata</taxon>
        <taxon>Vertebrata</taxon>
        <taxon>Euteleostomi</taxon>
        <taxon>Actinopterygii</taxon>
        <taxon>Neopterygii</taxon>
        <taxon>Teleostei</taxon>
        <taxon>Clupei</taxon>
        <taxon>Clupeiformes</taxon>
        <taxon>Denticipitoidei</taxon>
        <taxon>Denticipitidae</taxon>
        <taxon>Denticeps</taxon>
    </lineage>
</organism>